<feature type="region of interest" description="Disordered" evidence="1">
    <location>
        <begin position="1"/>
        <end position="25"/>
    </location>
</feature>
<dbReference type="KEGG" id="taz:TREAZ_2697"/>
<keyword evidence="3" id="KW-1185">Reference proteome</keyword>
<protein>
    <submittedName>
        <fullName evidence="2">Uncharacterized protein</fullName>
    </submittedName>
</protein>
<reference evidence="2 3" key="2">
    <citation type="journal article" date="2011" name="ISME J.">
        <title>RNA-seq reveals cooperative metabolic interactions between two termite-gut spirochete species in co-culture.</title>
        <authorList>
            <person name="Rosenthal A.Z."/>
            <person name="Matson E.G."/>
            <person name="Eldar A."/>
            <person name="Leadbetter J.R."/>
        </authorList>
    </citation>
    <scope>NUCLEOTIDE SEQUENCE [LARGE SCALE GENOMIC DNA]</scope>
    <source>
        <strain evidence="3">ATCC BAA-888 / DSM 13862 / ZAS-9</strain>
    </source>
</reference>
<accession>F5YDR7</accession>
<dbReference type="OrthoDB" id="361548at2"/>
<dbReference type="EMBL" id="CP001841">
    <property type="protein sequence ID" value="AEF80603.1"/>
    <property type="molecule type" value="Genomic_DNA"/>
</dbReference>
<dbReference type="AlphaFoldDB" id="F5YDR7"/>
<evidence type="ECO:0000313" key="3">
    <source>
        <dbReference type="Proteomes" id="UP000009222"/>
    </source>
</evidence>
<dbReference type="InParanoid" id="F5YDR7"/>
<dbReference type="eggNOG" id="ENOG5030UWC">
    <property type="taxonomic scope" value="Bacteria"/>
</dbReference>
<dbReference type="RefSeq" id="WP_015712836.1">
    <property type="nucleotide sequence ID" value="NC_015577.1"/>
</dbReference>
<evidence type="ECO:0000313" key="2">
    <source>
        <dbReference type="EMBL" id="AEF80603.1"/>
    </source>
</evidence>
<dbReference type="STRING" id="545695.TREAZ_2697"/>
<gene>
    <name evidence="2" type="ordered locus">TREAZ_2697</name>
</gene>
<reference evidence="3" key="1">
    <citation type="submission" date="2009-12" db="EMBL/GenBank/DDBJ databases">
        <title>Complete sequence of Treponema azotonutricium strain ZAS-9.</title>
        <authorList>
            <person name="Tetu S.G."/>
            <person name="Matson E."/>
            <person name="Ren Q."/>
            <person name="Seshadri R."/>
            <person name="Elbourne L."/>
            <person name="Hassan K.A."/>
            <person name="Durkin A."/>
            <person name="Radune D."/>
            <person name="Mohamoud Y."/>
            <person name="Shay R."/>
            <person name="Jin S."/>
            <person name="Zhang X."/>
            <person name="Lucey K."/>
            <person name="Ballor N.R."/>
            <person name="Ottesen E."/>
            <person name="Rosenthal R."/>
            <person name="Allen A."/>
            <person name="Leadbetter J.R."/>
            <person name="Paulsen I.T."/>
        </authorList>
    </citation>
    <scope>NUCLEOTIDE SEQUENCE [LARGE SCALE GENOMIC DNA]</scope>
    <source>
        <strain evidence="3">ATCC BAA-888 / DSM 13862 / ZAS-9</strain>
    </source>
</reference>
<sequence>MQPIDHFNSRLAKSESSVRSGQGLGKKDADFLEGEFVSLIAPILGKGEAGDLFRRTLERCQGSSLVKIGAVAAFLLGEKGDDSVLDAGDWEDIKETLEDLAGEMDLDTLTTLMGELLVRGKI</sequence>
<name>F5YDR7_LEAAZ</name>
<dbReference type="Proteomes" id="UP000009222">
    <property type="component" value="Chromosome"/>
</dbReference>
<dbReference type="HOGENOM" id="CLU_158705_0_0_12"/>
<proteinExistence type="predicted"/>
<evidence type="ECO:0000256" key="1">
    <source>
        <dbReference type="SAM" id="MobiDB-lite"/>
    </source>
</evidence>
<organism evidence="2 3">
    <name type="scientific">Leadbettera azotonutricia (strain ATCC BAA-888 / DSM 13862 / ZAS-9)</name>
    <name type="common">Treponema azotonutricium</name>
    <dbReference type="NCBI Taxonomy" id="545695"/>
    <lineage>
        <taxon>Bacteria</taxon>
        <taxon>Pseudomonadati</taxon>
        <taxon>Spirochaetota</taxon>
        <taxon>Spirochaetia</taxon>
        <taxon>Spirochaetales</taxon>
        <taxon>Breznakiellaceae</taxon>
        <taxon>Leadbettera</taxon>
    </lineage>
</organism>